<comment type="caution">
    <text evidence="3">The sequence shown here is derived from an EMBL/GenBank/DDBJ whole genome shotgun (WGS) entry which is preliminary data.</text>
</comment>
<dbReference type="Proteomes" id="UP000829196">
    <property type="component" value="Unassembled WGS sequence"/>
</dbReference>
<dbReference type="AlphaFoldDB" id="A0A8T3C0N0"/>
<keyword evidence="2" id="KW-0472">Membrane</keyword>
<reference evidence="3" key="1">
    <citation type="journal article" date="2022" name="Front. Genet.">
        <title>Chromosome-Scale Assembly of the Dendrobium nobile Genome Provides Insights Into the Molecular Mechanism of the Biosynthesis of the Medicinal Active Ingredient of Dendrobium.</title>
        <authorList>
            <person name="Xu Q."/>
            <person name="Niu S.-C."/>
            <person name="Li K.-L."/>
            <person name="Zheng P.-J."/>
            <person name="Zhang X.-J."/>
            <person name="Jia Y."/>
            <person name="Liu Y."/>
            <person name="Niu Y.-X."/>
            <person name="Yu L.-H."/>
            <person name="Chen D.-F."/>
            <person name="Zhang G.-Q."/>
        </authorList>
    </citation>
    <scope>NUCLEOTIDE SEQUENCE</scope>
    <source>
        <tissue evidence="3">Leaf</tissue>
    </source>
</reference>
<dbReference type="EMBL" id="JAGYWB010000005">
    <property type="protein sequence ID" value="KAI0522826.1"/>
    <property type="molecule type" value="Genomic_DNA"/>
</dbReference>
<keyword evidence="2" id="KW-1133">Transmembrane helix</keyword>
<evidence type="ECO:0000313" key="3">
    <source>
        <dbReference type="EMBL" id="KAI0522826.1"/>
    </source>
</evidence>
<organism evidence="3 4">
    <name type="scientific">Dendrobium nobile</name>
    <name type="common">Orchid</name>
    <dbReference type="NCBI Taxonomy" id="94219"/>
    <lineage>
        <taxon>Eukaryota</taxon>
        <taxon>Viridiplantae</taxon>
        <taxon>Streptophyta</taxon>
        <taxon>Embryophyta</taxon>
        <taxon>Tracheophyta</taxon>
        <taxon>Spermatophyta</taxon>
        <taxon>Magnoliopsida</taxon>
        <taxon>Liliopsida</taxon>
        <taxon>Asparagales</taxon>
        <taxon>Orchidaceae</taxon>
        <taxon>Epidendroideae</taxon>
        <taxon>Malaxideae</taxon>
        <taxon>Dendrobiinae</taxon>
        <taxon>Dendrobium</taxon>
    </lineage>
</organism>
<dbReference type="SMR" id="A0A8T3C0N0"/>
<dbReference type="PANTHER" id="PTHR33130:SF43">
    <property type="entry name" value="OS01G0688600 PROTEIN"/>
    <property type="match status" value="1"/>
</dbReference>
<evidence type="ECO:0000256" key="1">
    <source>
        <dbReference type="SAM" id="MobiDB-lite"/>
    </source>
</evidence>
<gene>
    <name evidence="3" type="ORF">KFK09_005211</name>
</gene>
<evidence type="ECO:0000313" key="4">
    <source>
        <dbReference type="Proteomes" id="UP000829196"/>
    </source>
</evidence>
<name>A0A8T3C0N0_DENNO</name>
<feature type="transmembrane region" description="Helical" evidence="2">
    <location>
        <begin position="216"/>
        <end position="237"/>
    </location>
</feature>
<feature type="region of interest" description="Disordered" evidence="1">
    <location>
        <begin position="1"/>
        <end position="56"/>
    </location>
</feature>
<sequence length="259" mass="29509">MATIMTQRGKPQSHLPPRDFSSPTRKRWPKQRLLQCEVDVGQRRSAPRSPAQDSRLPLSLIGDRVIDDDGDSLKELREKLLGHLREAANKMKLEMSPIIPAAPASDRAGKPKLESGRSAADSQNDKRWNLRSRTNARRTSAAPLALPAKASERTMRLRSEHSEKKKKKQRFSISLSREEIEEDIFAFTGSRPRHRPKKRPRNVQWQLDVGLRSPSMIPLFFIPLPLLSLALLFSFYFPQALFPGFSLPEITPELYKVAE</sequence>
<keyword evidence="2" id="KW-0812">Transmembrane</keyword>
<dbReference type="InterPro" id="IPR012438">
    <property type="entry name" value="DUF1639"/>
</dbReference>
<dbReference type="Pfam" id="PF07797">
    <property type="entry name" value="DUF1639"/>
    <property type="match status" value="1"/>
</dbReference>
<feature type="compositionally biased region" description="Low complexity" evidence="1">
    <location>
        <begin position="131"/>
        <end position="149"/>
    </location>
</feature>
<accession>A0A8T3C0N0</accession>
<proteinExistence type="predicted"/>
<evidence type="ECO:0000256" key="2">
    <source>
        <dbReference type="SAM" id="Phobius"/>
    </source>
</evidence>
<dbReference type="PANTHER" id="PTHR33130">
    <property type="entry name" value="PUTATIVE (DUF1639)-RELATED"/>
    <property type="match status" value="1"/>
</dbReference>
<protein>
    <submittedName>
        <fullName evidence="3">Uncharacterized protein</fullName>
    </submittedName>
</protein>
<feature type="compositionally biased region" description="Polar residues" evidence="1">
    <location>
        <begin position="1"/>
        <end position="10"/>
    </location>
</feature>
<dbReference type="OrthoDB" id="769821at2759"/>
<feature type="region of interest" description="Disordered" evidence="1">
    <location>
        <begin position="100"/>
        <end position="171"/>
    </location>
</feature>
<keyword evidence="4" id="KW-1185">Reference proteome</keyword>
<feature type="compositionally biased region" description="Basic and acidic residues" evidence="1">
    <location>
        <begin position="150"/>
        <end position="163"/>
    </location>
</feature>